<dbReference type="Proteomes" id="UP001235840">
    <property type="component" value="Unassembled WGS sequence"/>
</dbReference>
<feature type="compositionally biased region" description="Basic residues" evidence="1">
    <location>
        <begin position="53"/>
        <end position="66"/>
    </location>
</feature>
<organism evidence="2 3">
    <name type="scientific">Caldalkalibacillus horti</name>
    <dbReference type="NCBI Taxonomy" id="77523"/>
    <lineage>
        <taxon>Bacteria</taxon>
        <taxon>Bacillati</taxon>
        <taxon>Bacillota</taxon>
        <taxon>Bacilli</taxon>
        <taxon>Bacillales</taxon>
        <taxon>Bacillaceae</taxon>
        <taxon>Caldalkalibacillus</taxon>
    </lineage>
</organism>
<name>A0ABT9W550_9BACI</name>
<evidence type="ECO:0000313" key="2">
    <source>
        <dbReference type="EMBL" id="MDQ0168372.1"/>
    </source>
</evidence>
<protein>
    <submittedName>
        <fullName evidence="2">Uncharacterized protein</fullName>
    </submittedName>
</protein>
<keyword evidence="3" id="KW-1185">Reference proteome</keyword>
<comment type="caution">
    <text evidence="2">The sequence shown here is derived from an EMBL/GenBank/DDBJ whole genome shotgun (WGS) entry which is preliminary data.</text>
</comment>
<proteinExistence type="predicted"/>
<feature type="compositionally biased region" description="Basic and acidic residues" evidence="1">
    <location>
        <begin position="1"/>
        <end position="19"/>
    </location>
</feature>
<sequence length="66" mass="7660">MEKNEKNIEETQTEPKKVSLAEAAKQALARKKQSNQKQQSFHDRGNHTMKSQHMNKPKSQRKKMGP</sequence>
<evidence type="ECO:0000256" key="1">
    <source>
        <dbReference type="SAM" id="MobiDB-lite"/>
    </source>
</evidence>
<dbReference type="RefSeq" id="WP_307398052.1">
    <property type="nucleotide sequence ID" value="NZ_BAAADK010000043.1"/>
</dbReference>
<accession>A0ABT9W550</accession>
<gene>
    <name evidence="2" type="ORF">J2S11_004334</name>
</gene>
<evidence type="ECO:0000313" key="3">
    <source>
        <dbReference type="Proteomes" id="UP001235840"/>
    </source>
</evidence>
<dbReference type="EMBL" id="JAUSTY010000030">
    <property type="protein sequence ID" value="MDQ0168372.1"/>
    <property type="molecule type" value="Genomic_DNA"/>
</dbReference>
<feature type="region of interest" description="Disordered" evidence="1">
    <location>
        <begin position="1"/>
        <end position="66"/>
    </location>
</feature>
<reference evidence="2 3" key="1">
    <citation type="submission" date="2023-07" db="EMBL/GenBank/DDBJ databases">
        <title>Genomic Encyclopedia of Type Strains, Phase IV (KMG-IV): sequencing the most valuable type-strain genomes for metagenomic binning, comparative biology and taxonomic classification.</title>
        <authorList>
            <person name="Goeker M."/>
        </authorList>
    </citation>
    <scope>NUCLEOTIDE SEQUENCE [LARGE SCALE GENOMIC DNA]</scope>
    <source>
        <strain evidence="2 3">DSM 12751</strain>
    </source>
</reference>